<dbReference type="PROSITE" id="PS51387">
    <property type="entry name" value="FAD_PCMH"/>
    <property type="match status" value="1"/>
</dbReference>
<keyword evidence="6" id="KW-0472">Membrane</keyword>
<comment type="subcellular location">
    <subcellularLocation>
        <location evidence="1">Membrane</location>
        <topology evidence="1">Single-pass membrane protein</topology>
    </subcellularLocation>
</comment>
<evidence type="ECO:0000256" key="4">
    <source>
        <dbReference type="ARBA" id="ARBA00022989"/>
    </source>
</evidence>
<dbReference type="InParanoid" id="A0A1Y2ASC8"/>
<gene>
    <name evidence="8" type="ORF">BCR39DRAFT_544138</name>
</gene>
<dbReference type="GO" id="GO:0016020">
    <property type="term" value="C:membrane"/>
    <property type="evidence" value="ECO:0007669"/>
    <property type="project" value="UniProtKB-SubCell"/>
</dbReference>
<dbReference type="EC" id="1.3.1.72" evidence="2"/>
<keyword evidence="5" id="KW-0560">Oxidoreductase</keyword>
<evidence type="ECO:0000259" key="7">
    <source>
        <dbReference type="PROSITE" id="PS51387"/>
    </source>
</evidence>
<evidence type="ECO:0000256" key="6">
    <source>
        <dbReference type="ARBA" id="ARBA00023136"/>
    </source>
</evidence>
<comment type="caution">
    <text evidence="8">The sequence shown here is derived from an EMBL/GenBank/DDBJ whole genome shotgun (WGS) entry which is preliminary data.</text>
</comment>
<accession>A0A1Y2ASC8</accession>
<dbReference type="Proteomes" id="UP000193986">
    <property type="component" value="Unassembled WGS sequence"/>
</dbReference>
<sequence length="503" mass="57417">MLALLAAVGCAIAVAACLYAFRPRRLKYCSAEDHQLRLDHVIASLRQRPQGSKLSLHRRTLQSNTIRNSSHKSEPEFFPVDLSSFDKVIEINVKEGYVICEPSVPFSDLLRELLRHGATTLVVVELPGITVGGAIAGGGLESSSFRHGQFSDSILELECLTPELHDCSPTEDADLFYAVSASYNTVALLTKVKLRIQEAPKYLSLQAERYTTFTEAVHSLQQQDKGDCLEGIAYSKDDIVVIRGTHTDVCAPHRLRRFSRHFDRWYYKTIRDAQELTIPYWDYCFRYDYGAFWMAEYVLDMLGGDTVLTRFLFGAFLDTKHLFAVLHSAKLTDLGRMRVIQDCYVPKDRVVGFLEEIDKHIGIYPIWLCPIKSTQTPQRLACHYNTTDLINVGIYGRPRIFPFDAFEINDRLVRLLIENNARSMLYAQTWHTPQDFKVMYGSALLEIDKVKLKYGSNCFYELYQKVRLTDKEREELSVPIIGTETEALKRVVRSILLSKLGLV</sequence>
<evidence type="ECO:0000313" key="8">
    <source>
        <dbReference type="EMBL" id="ORY25451.1"/>
    </source>
</evidence>
<dbReference type="InterPro" id="IPR006094">
    <property type="entry name" value="Oxid_FAD_bind_N"/>
</dbReference>
<name>A0A1Y2ASC8_9TREE</name>
<dbReference type="InterPro" id="IPR016170">
    <property type="entry name" value="Cytok_DH_C_sf"/>
</dbReference>
<dbReference type="Pfam" id="PF01565">
    <property type="entry name" value="FAD_binding_4"/>
    <property type="match status" value="1"/>
</dbReference>
<protein>
    <recommendedName>
        <fullName evidence="2">Delta(24)-sterol reductase</fullName>
        <ecNumber evidence="2">1.3.1.72</ecNumber>
    </recommendedName>
</protein>
<dbReference type="OrthoDB" id="415825at2759"/>
<dbReference type="GO" id="GO:0000246">
    <property type="term" value="F:Delta24(24-1) sterol reductase activity"/>
    <property type="evidence" value="ECO:0007669"/>
    <property type="project" value="TreeGrafter"/>
</dbReference>
<evidence type="ECO:0000256" key="1">
    <source>
        <dbReference type="ARBA" id="ARBA00004167"/>
    </source>
</evidence>
<dbReference type="InterPro" id="IPR016169">
    <property type="entry name" value="FAD-bd_PCMH_sub2"/>
</dbReference>
<dbReference type="InterPro" id="IPR016166">
    <property type="entry name" value="FAD-bd_PCMH"/>
</dbReference>
<dbReference type="AlphaFoldDB" id="A0A1Y2ASC8"/>
<dbReference type="InterPro" id="IPR036318">
    <property type="entry name" value="FAD-bd_PCMH-like_sf"/>
</dbReference>
<reference evidence="8 9" key="1">
    <citation type="submission" date="2016-07" db="EMBL/GenBank/DDBJ databases">
        <title>Pervasive Adenine N6-methylation of Active Genes in Fungi.</title>
        <authorList>
            <consortium name="DOE Joint Genome Institute"/>
            <person name="Mondo S.J."/>
            <person name="Dannebaum R.O."/>
            <person name="Kuo R.C."/>
            <person name="Labutti K."/>
            <person name="Haridas S."/>
            <person name="Kuo A."/>
            <person name="Salamov A."/>
            <person name="Ahrendt S.R."/>
            <person name="Lipzen A."/>
            <person name="Sullivan W."/>
            <person name="Andreopoulos W.B."/>
            <person name="Clum A."/>
            <person name="Lindquist E."/>
            <person name="Daum C."/>
            <person name="Ramamoorthy G.K."/>
            <person name="Gryganskyi A."/>
            <person name="Culley D."/>
            <person name="Magnuson J.K."/>
            <person name="James T.Y."/>
            <person name="O'Malley M.A."/>
            <person name="Stajich J.E."/>
            <person name="Spatafora J.W."/>
            <person name="Visel A."/>
            <person name="Grigoriev I.V."/>
        </authorList>
    </citation>
    <scope>NUCLEOTIDE SEQUENCE [LARGE SCALE GENOMIC DNA]</scope>
    <source>
        <strain evidence="8 9">68-887.2</strain>
    </source>
</reference>
<keyword evidence="9" id="KW-1185">Reference proteome</keyword>
<organism evidence="8 9">
    <name type="scientific">Naematelia encephala</name>
    <dbReference type="NCBI Taxonomy" id="71784"/>
    <lineage>
        <taxon>Eukaryota</taxon>
        <taxon>Fungi</taxon>
        <taxon>Dikarya</taxon>
        <taxon>Basidiomycota</taxon>
        <taxon>Agaricomycotina</taxon>
        <taxon>Tremellomycetes</taxon>
        <taxon>Tremellales</taxon>
        <taxon>Naemateliaceae</taxon>
        <taxon>Naematelia</taxon>
    </lineage>
</organism>
<dbReference type="Gene3D" id="3.30.465.10">
    <property type="match status" value="1"/>
</dbReference>
<keyword evidence="3" id="KW-0812">Transmembrane</keyword>
<feature type="domain" description="FAD-binding PCMH-type" evidence="7">
    <location>
        <begin position="21"/>
        <end position="199"/>
    </location>
</feature>
<dbReference type="PANTHER" id="PTHR10801">
    <property type="entry name" value="24-DEHYDROCHOLESTEROL REDUCTASE"/>
    <property type="match status" value="1"/>
</dbReference>
<proteinExistence type="predicted"/>
<keyword evidence="4" id="KW-1133">Transmembrane helix</keyword>
<dbReference type="STRING" id="71784.A0A1Y2ASC8"/>
<evidence type="ECO:0000313" key="9">
    <source>
        <dbReference type="Proteomes" id="UP000193986"/>
    </source>
</evidence>
<dbReference type="GO" id="GO:0008202">
    <property type="term" value="P:steroid metabolic process"/>
    <property type="evidence" value="ECO:0007669"/>
    <property type="project" value="TreeGrafter"/>
</dbReference>
<dbReference type="GO" id="GO:0005737">
    <property type="term" value="C:cytoplasm"/>
    <property type="evidence" value="ECO:0007669"/>
    <property type="project" value="TreeGrafter"/>
</dbReference>
<dbReference type="GO" id="GO:0071949">
    <property type="term" value="F:FAD binding"/>
    <property type="evidence" value="ECO:0007669"/>
    <property type="project" value="InterPro"/>
</dbReference>
<evidence type="ECO:0000256" key="5">
    <source>
        <dbReference type="ARBA" id="ARBA00023002"/>
    </source>
</evidence>
<dbReference type="GO" id="GO:0050614">
    <property type="term" value="F:Delta24-sterol reductase activity"/>
    <property type="evidence" value="ECO:0007669"/>
    <property type="project" value="UniProtKB-EC"/>
</dbReference>
<dbReference type="PANTHER" id="PTHR10801:SF0">
    <property type="entry name" value="DELTA(24)-STEROL REDUCTASE"/>
    <property type="match status" value="1"/>
</dbReference>
<dbReference type="EMBL" id="MCFC01000057">
    <property type="protein sequence ID" value="ORY25451.1"/>
    <property type="molecule type" value="Genomic_DNA"/>
</dbReference>
<evidence type="ECO:0000256" key="3">
    <source>
        <dbReference type="ARBA" id="ARBA00022692"/>
    </source>
</evidence>
<dbReference type="Gene3D" id="3.40.462.10">
    <property type="entry name" value="FAD-linked oxidases, C-terminal domain"/>
    <property type="match status" value="1"/>
</dbReference>
<dbReference type="SUPFAM" id="SSF56176">
    <property type="entry name" value="FAD-binding/transporter-associated domain-like"/>
    <property type="match status" value="1"/>
</dbReference>
<dbReference type="InterPro" id="IPR040165">
    <property type="entry name" value="Diminuto-like"/>
</dbReference>
<evidence type="ECO:0000256" key="2">
    <source>
        <dbReference type="ARBA" id="ARBA00012405"/>
    </source>
</evidence>